<gene>
    <name evidence="8" type="ORF">ACFS6H_11800</name>
</gene>
<keyword evidence="3" id="KW-0326">Glycosidase</keyword>
<feature type="domain" description="Glycosyl hydrolases family 2 sugar binding" evidence="7">
    <location>
        <begin position="109"/>
        <end position="183"/>
    </location>
</feature>
<dbReference type="Gene3D" id="3.20.20.80">
    <property type="entry name" value="Glycosidases"/>
    <property type="match status" value="1"/>
</dbReference>
<dbReference type="PANTHER" id="PTHR42732:SF2">
    <property type="entry name" value="BETA-MANNOSIDASE"/>
    <property type="match status" value="1"/>
</dbReference>
<comment type="caution">
    <text evidence="8">The sequence shown here is derived from an EMBL/GenBank/DDBJ whole genome shotgun (WGS) entry which is preliminary data.</text>
</comment>
<keyword evidence="2 8" id="KW-0378">Hydrolase</keyword>
<dbReference type="SUPFAM" id="SSF51445">
    <property type="entry name" value="(Trans)glycosidases"/>
    <property type="match status" value="1"/>
</dbReference>
<dbReference type="InterPro" id="IPR017853">
    <property type="entry name" value="GH"/>
</dbReference>
<evidence type="ECO:0000256" key="1">
    <source>
        <dbReference type="ARBA" id="ARBA00007401"/>
    </source>
</evidence>
<dbReference type="Gene3D" id="2.60.120.260">
    <property type="entry name" value="Galactose-binding domain-like"/>
    <property type="match status" value="1"/>
</dbReference>
<evidence type="ECO:0000313" key="8">
    <source>
        <dbReference type="EMBL" id="MFD2920400.1"/>
    </source>
</evidence>
<comment type="similarity">
    <text evidence="1">Belongs to the glycosyl hydrolase 2 family.</text>
</comment>
<evidence type="ECO:0000256" key="2">
    <source>
        <dbReference type="ARBA" id="ARBA00022801"/>
    </source>
</evidence>
<accession>A0ABW6A4Z0</accession>
<dbReference type="InterPro" id="IPR008979">
    <property type="entry name" value="Galactose-bd-like_sf"/>
</dbReference>
<proteinExistence type="inferred from homology"/>
<dbReference type="PANTHER" id="PTHR42732">
    <property type="entry name" value="BETA-GALACTOSIDASE"/>
    <property type="match status" value="1"/>
</dbReference>
<feature type="domain" description="Glycoside hydrolase family 2 catalytic" evidence="6">
    <location>
        <begin position="358"/>
        <end position="504"/>
    </location>
</feature>
<dbReference type="InterPro" id="IPR006102">
    <property type="entry name" value="Ig-like_GH2"/>
</dbReference>
<dbReference type="SUPFAM" id="SSF49785">
    <property type="entry name" value="Galactose-binding domain-like"/>
    <property type="match status" value="1"/>
</dbReference>
<dbReference type="Pfam" id="PF02836">
    <property type="entry name" value="Glyco_hydro_2_C"/>
    <property type="match status" value="1"/>
</dbReference>
<dbReference type="InterPro" id="IPR013783">
    <property type="entry name" value="Ig-like_fold"/>
</dbReference>
<dbReference type="RefSeq" id="WP_386098674.1">
    <property type="nucleotide sequence ID" value="NZ_JBHUOZ010000003.1"/>
</dbReference>
<evidence type="ECO:0000256" key="4">
    <source>
        <dbReference type="SAM" id="SignalP"/>
    </source>
</evidence>
<dbReference type="Proteomes" id="UP001597511">
    <property type="component" value="Unassembled WGS sequence"/>
</dbReference>
<feature type="chain" id="PRO_5045419736" evidence="4">
    <location>
        <begin position="24"/>
        <end position="634"/>
    </location>
</feature>
<dbReference type="Gene3D" id="2.60.40.10">
    <property type="entry name" value="Immunoglobulins"/>
    <property type="match status" value="1"/>
</dbReference>
<dbReference type="InterPro" id="IPR006104">
    <property type="entry name" value="Glyco_hydro_2_N"/>
</dbReference>
<sequence>MKKQCFAITSILLLCTCFTTVHAQPVQGLQPKLATGWSANVNPVNPLPEYPRPQLTRKNNWKNLNGPWQYTILPKAGANTIPLSFQGNITVPFAVESYLSGVGKTVGKDSILWYQRVIDIPAGLRKQKTLLHFGAVDWSAKIYVNGIAVGEHEGGYDPFTIDISKALQKGNKQTISVLVWDPSDSGPQPTGKQVAKPHGIWYTPVTGIWQTVWLEHVPETYIISTRQTPDIDKQQVHISVNTHGLQAGDLIKLTAWDGQQQVATGSITAGNDIILDIPAAKLWSPQTPFLYDLKVSVIRKGKVIDETGTYFGMRKISMAKDGNGIQRMQLNNRFLFQYGPLDQGWWPDGLYTAPTDEALQFDIAKTKEMGFNLIRKHVKVEPARWYYHCDKLGILVWQDMPSGDRGGNDWLQNLRIKMPGNEQVDKHHLLQALLPGLVFDKTRTPESEAIYRKEWQAIMDGLYNFPSIVSWVPFNEGWGQFKTKEIIDRTMKHDPSRLVNGISGGNFFMGVSPIIDLHYYPGPAMPDPAVYGNKQILILGEFGGLGLPVKGHTWLEEGNWGYQSFTTQAQLLDRYTQLVQSLHELIQSGLSAAVYTQTTDVEVETNGIFTYDRKVLKMPMEKLQAIHAPLYKIE</sequence>
<keyword evidence="9" id="KW-1185">Reference proteome</keyword>
<dbReference type="SUPFAM" id="SSF49303">
    <property type="entry name" value="beta-Galactosidase/glucuronidase domain"/>
    <property type="match status" value="1"/>
</dbReference>
<evidence type="ECO:0000256" key="3">
    <source>
        <dbReference type="ARBA" id="ARBA00023295"/>
    </source>
</evidence>
<dbReference type="Pfam" id="PF02837">
    <property type="entry name" value="Glyco_hydro_2_N"/>
    <property type="match status" value="1"/>
</dbReference>
<dbReference type="GO" id="GO:0016787">
    <property type="term" value="F:hydrolase activity"/>
    <property type="evidence" value="ECO:0007669"/>
    <property type="project" value="UniProtKB-KW"/>
</dbReference>
<organism evidence="8 9">
    <name type="scientific">Terrimonas rubra</name>
    <dbReference type="NCBI Taxonomy" id="1035890"/>
    <lineage>
        <taxon>Bacteria</taxon>
        <taxon>Pseudomonadati</taxon>
        <taxon>Bacteroidota</taxon>
        <taxon>Chitinophagia</taxon>
        <taxon>Chitinophagales</taxon>
        <taxon>Chitinophagaceae</taxon>
        <taxon>Terrimonas</taxon>
    </lineage>
</organism>
<dbReference type="EMBL" id="JBHUOZ010000003">
    <property type="protein sequence ID" value="MFD2920400.1"/>
    <property type="molecule type" value="Genomic_DNA"/>
</dbReference>
<dbReference type="InterPro" id="IPR051913">
    <property type="entry name" value="GH2_Domain-Containing"/>
</dbReference>
<feature type="signal peptide" evidence="4">
    <location>
        <begin position="1"/>
        <end position="23"/>
    </location>
</feature>
<evidence type="ECO:0000259" key="6">
    <source>
        <dbReference type="Pfam" id="PF02836"/>
    </source>
</evidence>
<evidence type="ECO:0000313" key="9">
    <source>
        <dbReference type="Proteomes" id="UP001597511"/>
    </source>
</evidence>
<dbReference type="Pfam" id="PF00703">
    <property type="entry name" value="Glyco_hydro_2"/>
    <property type="match status" value="1"/>
</dbReference>
<keyword evidence="4" id="KW-0732">Signal</keyword>
<dbReference type="InterPro" id="IPR036156">
    <property type="entry name" value="Beta-gal/glucu_dom_sf"/>
</dbReference>
<name>A0ABW6A4Z0_9BACT</name>
<feature type="domain" description="Glycoside hydrolase family 2 immunoglobulin-like beta-sandwich" evidence="5">
    <location>
        <begin position="221"/>
        <end position="314"/>
    </location>
</feature>
<dbReference type="InterPro" id="IPR006103">
    <property type="entry name" value="Glyco_hydro_2_cat"/>
</dbReference>
<protein>
    <submittedName>
        <fullName evidence="8">Glycoside hydrolase family 2 protein</fullName>
    </submittedName>
</protein>
<evidence type="ECO:0000259" key="5">
    <source>
        <dbReference type="Pfam" id="PF00703"/>
    </source>
</evidence>
<evidence type="ECO:0000259" key="7">
    <source>
        <dbReference type="Pfam" id="PF02837"/>
    </source>
</evidence>
<reference evidence="9" key="1">
    <citation type="journal article" date="2019" name="Int. J. Syst. Evol. Microbiol.">
        <title>The Global Catalogue of Microorganisms (GCM) 10K type strain sequencing project: providing services to taxonomists for standard genome sequencing and annotation.</title>
        <authorList>
            <consortium name="The Broad Institute Genomics Platform"/>
            <consortium name="The Broad Institute Genome Sequencing Center for Infectious Disease"/>
            <person name="Wu L."/>
            <person name="Ma J."/>
        </authorList>
    </citation>
    <scope>NUCLEOTIDE SEQUENCE [LARGE SCALE GENOMIC DNA]</scope>
    <source>
        <strain evidence="9">KCTC 23299</strain>
    </source>
</reference>